<reference evidence="2" key="1">
    <citation type="submission" date="2024-05" db="EMBL/GenBank/DDBJ databases">
        <title>Isolation and characterization of Sporomusa carbonis sp. nov., a carboxydotrophic hydrogenogen in the genus of Sporomusa isolated from a charcoal burning pile.</title>
        <authorList>
            <person name="Boeer T."/>
            <person name="Rosenbaum F."/>
            <person name="Eysell L."/>
            <person name="Mueller V."/>
            <person name="Daniel R."/>
            <person name="Poehlein A."/>
        </authorList>
    </citation>
    <scope>NUCLEOTIDE SEQUENCE [LARGE SCALE GENOMIC DNA]</scope>
    <source>
        <strain evidence="2">DSM 10669</strain>
    </source>
</reference>
<sequence>MTVEDYDTILDKGFTPVAMDIVNNRLRDKDIMKKFLAFLDYAPKAAQEWVDHGIVPFCPLVIPLPFDEFTGARTMAKFYKDIFKMPDKVEAALKIRLAEDLEMLRNTIPVVKPVTVFVGGTRSASEFISPKIFERFVWPYLKEMVETIVEMGSYADLHFDANWERDLEYFRALPKGKCIFASDSATNIYKLKEKLGDHMCLKGDVPASLLTLGTPDEVYKHCTKLISEIGPTGYILSQSCSIPPNAKPENISALMAAAQGK</sequence>
<accession>A0ABZ3IUA9</accession>
<dbReference type="Proteomes" id="UP000216752">
    <property type="component" value="Chromosome"/>
</dbReference>
<dbReference type="InterPro" id="IPR000257">
    <property type="entry name" value="Uroporphyrinogen_deCOase"/>
</dbReference>
<dbReference type="InterPro" id="IPR052024">
    <property type="entry name" value="Methanogen_methyltrans"/>
</dbReference>
<proteinExistence type="predicted"/>
<evidence type="ECO:0000259" key="1">
    <source>
        <dbReference type="Pfam" id="PF01208"/>
    </source>
</evidence>
<gene>
    <name evidence="2" type="ORF">SPSIL_051810</name>
</gene>
<dbReference type="SUPFAM" id="SSF51726">
    <property type="entry name" value="UROD/MetE-like"/>
    <property type="match status" value="1"/>
</dbReference>
<keyword evidence="3" id="KW-1185">Reference proteome</keyword>
<organism evidence="2 3">
    <name type="scientific">Sporomusa silvacetica DSM 10669</name>
    <dbReference type="NCBI Taxonomy" id="1123289"/>
    <lineage>
        <taxon>Bacteria</taxon>
        <taxon>Bacillati</taxon>
        <taxon>Bacillota</taxon>
        <taxon>Negativicutes</taxon>
        <taxon>Selenomonadales</taxon>
        <taxon>Sporomusaceae</taxon>
        <taxon>Sporomusa</taxon>
    </lineage>
</organism>
<dbReference type="RefSeq" id="WP_094602639.1">
    <property type="nucleotide sequence ID" value="NZ_CP155573.1"/>
</dbReference>
<evidence type="ECO:0000313" key="3">
    <source>
        <dbReference type="Proteomes" id="UP000216752"/>
    </source>
</evidence>
<dbReference type="InterPro" id="IPR038071">
    <property type="entry name" value="UROD/MetE-like_sf"/>
</dbReference>
<evidence type="ECO:0000313" key="2">
    <source>
        <dbReference type="EMBL" id="XFO68953.1"/>
    </source>
</evidence>
<protein>
    <recommendedName>
        <fullName evidence="1">Uroporphyrinogen decarboxylase (URO-D) domain-containing protein</fullName>
    </recommendedName>
</protein>
<name>A0ABZ3IUA9_9FIRM</name>
<dbReference type="Pfam" id="PF01208">
    <property type="entry name" value="URO-D"/>
    <property type="match status" value="1"/>
</dbReference>
<dbReference type="EMBL" id="CP155573">
    <property type="protein sequence ID" value="XFO68953.1"/>
    <property type="molecule type" value="Genomic_DNA"/>
</dbReference>
<dbReference type="PANTHER" id="PTHR47099:SF1">
    <property type="entry name" value="METHYLCOBAMIDE:COM METHYLTRANSFERASE MTBA"/>
    <property type="match status" value="1"/>
</dbReference>
<dbReference type="Gene3D" id="3.20.20.210">
    <property type="match status" value="1"/>
</dbReference>
<feature type="domain" description="Uroporphyrinogen decarboxylase (URO-D)" evidence="1">
    <location>
        <begin position="71"/>
        <end position="259"/>
    </location>
</feature>
<dbReference type="PANTHER" id="PTHR47099">
    <property type="entry name" value="METHYLCOBAMIDE:COM METHYLTRANSFERASE MTBA"/>
    <property type="match status" value="1"/>
</dbReference>